<dbReference type="Proteomes" id="UP000661435">
    <property type="component" value="Unassembled WGS sequence"/>
</dbReference>
<gene>
    <name evidence="2" type="ORF">H8S57_15625</name>
</gene>
<dbReference type="RefSeq" id="WP_186908928.1">
    <property type="nucleotide sequence ID" value="NZ_JACOPP010000038.1"/>
</dbReference>
<keyword evidence="3" id="KW-1185">Reference proteome</keyword>
<name>A0A8J6MB46_9FIRM</name>
<reference evidence="2" key="1">
    <citation type="submission" date="2020-08" db="EMBL/GenBank/DDBJ databases">
        <title>Genome public.</title>
        <authorList>
            <person name="Liu C."/>
            <person name="Sun Q."/>
        </authorList>
    </citation>
    <scope>NUCLEOTIDE SEQUENCE</scope>
    <source>
        <strain evidence="2">NSJ-51</strain>
    </source>
</reference>
<accession>A0A8J6MB46</accession>
<feature type="compositionally biased region" description="Polar residues" evidence="1">
    <location>
        <begin position="706"/>
        <end position="723"/>
    </location>
</feature>
<feature type="region of interest" description="Disordered" evidence="1">
    <location>
        <begin position="20"/>
        <end position="40"/>
    </location>
</feature>
<organism evidence="2 3">
    <name type="scientific">Lawsonibacter hominis</name>
    <dbReference type="NCBI Taxonomy" id="2763053"/>
    <lineage>
        <taxon>Bacteria</taxon>
        <taxon>Bacillati</taxon>
        <taxon>Bacillota</taxon>
        <taxon>Clostridia</taxon>
        <taxon>Eubacteriales</taxon>
        <taxon>Oscillospiraceae</taxon>
        <taxon>Lawsonibacter</taxon>
    </lineage>
</organism>
<comment type="caution">
    <text evidence="2">The sequence shown here is derived from an EMBL/GenBank/DDBJ whole genome shotgun (WGS) entry which is preliminary data.</text>
</comment>
<evidence type="ECO:0000256" key="1">
    <source>
        <dbReference type="SAM" id="MobiDB-lite"/>
    </source>
</evidence>
<evidence type="ECO:0000313" key="2">
    <source>
        <dbReference type="EMBL" id="MBC5735140.1"/>
    </source>
</evidence>
<feature type="region of interest" description="Disordered" evidence="1">
    <location>
        <begin position="679"/>
        <end position="723"/>
    </location>
</feature>
<sequence length="1745" mass="187869">MAIDWTKLDKQDDNLKKRLKQFDRGAKTSGKAEATRSTPTADAAKTLLSSGVNPVAPLAPAAQSARTVTTLPVIQTLPTVADRRAAREDAAAQKSIVLLPTAAEKKAAREDSYAQGTMLDASGNLEARKLADAKAQRRLDAAQYNLNRRSRMAPYDPETERDWAAMGERAMQEEPTTPFARLNNGAASFGQTFAAAPVVMLDTAKQYLANNEEEAGNPERQAASRRLAQVENQLKYTVNQYNPAYPALVEERDRLRAMLEETKVDTPVSQDSTGSQMMLHALQTKEDALQGMEGAPRWLAEQGLSIGQNAALLPLGLINPALPLAAMGTIAAADKTFELNQRGVAPGEALVRGLAAGGIEAATEKIPLDNLMDLIKTGGKSALKNLLKQAGVEAGEESLSYVMNYIADKAARDPEAEFSLSELASSAGGGAFSGLVFGGFGTAANRLRQPVSTLPMVERTVQGLPGSPFESAQAVQTQPVNTDPIQTMNAAPAGAVEAAGQNKTASTGETGKINPGARPTIRETVGSMPSAEYQVPHISMPAEALVDEDGSQVTESKIPSAIRKYMNRLFRGKVLSVGRDHKVYIDRGGIREFTFPAQRFSGELKTAKMTAGANLNSTLEPAVFLLNTVDDGHHPEATGGWDNFYVMFQTETGKYSGVVKTKVTDRGRVFHDITEIQKEGDPSTHGVNGINPPPARTGSPEAGLTDGSNGINDTGTYQASPTSSAPIIADTSAKGNTQYAQNSGGQAFDDGVGAANAGFAGDYNRLQNQSERFHPEGEKAARPVDVPVEDFQGRSIPKSAATVLEAGATPDSAVEVIEQAIANGEFSFDRITDEAAQKRARQTVESKGWDAARESFHQQAAGGKAGKHTMALGQLLLNNAMNAGDSRAVIDILTDYATLSTQSAQAMQAQRMLKKLSPEGQLYGIQRSVENLRGELAERYGDKAPDLNIDEALVDQFLQAQDQAGRDAALDAIRKNIADQIPSTPMDKFNALRYLRMLGNLKTQAKNLTGNATMLGLRTVKDRVAAGIEFVVSGASKGKYQKMKAFVYDPALFKAAWNDYKEVRSAALGEQKYSSRNGRFPKEIDEKRTIFKNNGDWGTLPTSSRAAKAARKATDVLWTGLEGYRKATNAAMEYGDLLFSRINYADAMGQYLAAHGVIADQMERGAVDAGLLDDARAYAIREAQQATFRDNNAVSGAIAKMGGVFRNPKNAAEAIGNASAQGTAPFLKTPANVVVRMEEYSPLGLINTLVNGGRLALGSKSVTGADIVDSLAKSLTGTGLFALGAALYNAGRLVGGPDDDDEQEELNLLTGGQNYAYVDAEGNSSTLEWLSPAAGPMFMGVEFAKLAGERGYDIWAVLEAAKSITNPMLEMSMMQGINSQLESISYSDDPLTDLMLNSLVSYLTQGLTSTLGGQIERTSEDLRMTTFRDKTAAMPTDVQQRLGKLSAKLPGFDFQQIPYIDGWGRTESNGTLLPRAVENFLAPWYSSQKNATEADKEIQRLLRAGQSGVVPKRTPQSVEVTYKENPKDAENQKRYLNAEEYVSYATVKGQTSYDLAMDMINSDEYRSMTDEQKAEALKLAYAYAGHVAAEEVTDGKHESEAYVALAQAAKKELGLSEAEYLLLYEQYRGELNKDKVREAYRQGMDPETYLEYASGKSSYNSDGEGGLTIAETAKSIRESGLTKDQQELLWLVSYPEWSEKADKAGVPISDYIAYKAATAGLKKSAEKKAALIDAGLPTSLYDKIG</sequence>
<proteinExistence type="predicted"/>
<evidence type="ECO:0000313" key="3">
    <source>
        <dbReference type="Proteomes" id="UP000661435"/>
    </source>
</evidence>
<protein>
    <submittedName>
        <fullName evidence="2">Uncharacterized protein</fullName>
    </submittedName>
</protein>
<dbReference type="EMBL" id="JACOPP010000038">
    <property type="protein sequence ID" value="MBC5735140.1"/>
    <property type="molecule type" value="Genomic_DNA"/>
</dbReference>